<dbReference type="GeneID" id="89613020"/>
<comment type="caution">
    <text evidence="2">The sequence shown here is derived from an EMBL/GenBank/DDBJ whole genome shotgun (WGS) entry which is preliminary data.</text>
</comment>
<dbReference type="EMBL" id="LQYV01000056">
    <property type="protein sequence ID" value="KYD27256.1"/>
    <property type="molecule type" value="Genomic_DNA"/>
</dbReference>
<evidence type="ECO:0000313" key="1">
    <source>
        <dbReference type="EMBL" id="KAF6511114.1"/>
    </source>
</evidence>
<organism evidence="2 4">
    <name type="scientific">Geobacillus stearothermophilus</name>
    <name type="common">Bacillus stearothermophilus</name>
    <dbReference type="NCBI Taxonomy" id="1422"/>
    <lineage>
        <taxon>Bacteria</taxon>
        <taxon>Bacillati</taxon>
        <taxon>Bacillota</taxon>
        <taxon>Bacilli</taxon>
        <taxon>Bacillales</taxon>
        <taxon>Anoxybacillaceae</taxon>
        <taxon>Geobacillus</taxon>
    </lineage>
</organism>
<reference evidence="1 6" key="2">
    <citation type="submission" date="2016-03" db="EMBL/GenBank/DDBJ databases">
        <title>Spore heat resistance.</title>
        <authorList>
            <person name="Boekhorst J."/>
            <person name="Berendsen E.M."/>
            <person name="Wells-Bennik M.H."/>
            <person name="Kuipers O.P."/>
        </authorList>
    </citation>
    <scope>NUCLEOTIDE SEQUENCE [LARGE SCALE GENOMIC DNA]</scope>
    <source>
        <strain evidence="1 6">GS8</strain>
    </source>
</reference>
<reference evidence="2 4" key="1">
    <citation type="submission" date="2016-01" db="EMBL/GenBank/DDBJ databases">
        <title>Draft Genome Sequences of Seven Thermophilic Sporeformers Isolated from Foods.</title>
        <authorList>
            <person name="Berendsen E.M."/>
            <person name="Wells-Bennik M.H."/>
            <person name="Krawcyk A.O."/>
            <person name="De Jong A."/>
            <person name="Holsappel S."/>
            <person name="Eijlander R.T."/>
            <person name="Kuipers O.P."/>
        </authorList>
    </citation>
    <scope>NUCLEOTIDE SEQUENCE [LARGE SCALE GENOMIC DNA]</scope>
    <source>
        <strain evidence="2 4">B4109</strain>
    </source>
</reference>
<sequence>MVAVIKQLLETTAAAEEKARQLAALEEDGQTWETYFAEVQRQRQLWQYVHHLMTGAGWGERKKQQEAASTGRFELLQALTADEWKKAKLCRQVSQRLSGAVRQAADGVLQQALRYSKEFFAMAQDELVRQTVD</sequence>
<dbReference type="AlphaFoldDB" id="A0A0K9HTX8"/>
<name>A0A0K9HTX8_GEOSE</name>
<protein>
    <submittedName>
        <fullName evidence="2">Uncharacterized protein</fullName>
    </submittedName>
</protein>
<evidence type="ECO:0000313" key="4">
    <source>
        <dbReference type="Proteomes" id="UP000075424"/>
    </source>
</evidence>
<keyword evidence="6" id="KW-1185">Reference proteome</keyword>
<dbReference type="Proteomes" id="UP000075424">
    <property type="component" value="Unassembled WGS sequence"/>
</dbReference>
<gene>
    <name evidence="2" type="ORF">B4109_0626</name>
    <name evidence="3" type="ORF">D9548_03080</name>
    <name evidence="1" type="ORF">GS8_1786</name>
</gene>
<accession>A0A0K9HTX8</accession>
<dbReference type="EMBL" id="LUCS01000027">
    <property type="protein sequence ID" value="KAF6511114.1"/>
    <property type="molecule type" value="Genomic_DNA"/>
</dbReference>
<dbReference type="EMBL" id="RCTJ01000005">
    <property type="protein sequence ID" value="RLQ14865.1"/>
    <property type="molecule type" value="Genomic_DNA"/>
</dbReference>
<dbReference type="PATRIC" id="fig|1422.14.peg.965"/>
<evidence type="ECO:0000313" key="6">
    <source>
        <dbReference type="Proteomes" id="UP000773850"/>
    </source>
</evidence>
<dbReference type="Proteomes" id="UP000773850">
    <property type="component" value="Unassembled WGS sequence"/>
</dbReference>
<evidence type="ECO:0000313" key="5">
    <source>
        <dbReference type="Proteomes" id="UP000266922"/>
    </source>
</evidence>
<dbReference type="RefSeq" id="WP_033013854.1">
    <property type="nucleotide sequence ID" value="NZ_CBCSGJ010000006.1"/>
</dbReference>
<dbReference type="Proteomes" id="UP000266922">
    <property type="component" value="Unassembled WGS sequence"/>
</dbReference>
<reference evidence="3 5" key="3">
    <citation type="submission" date="2018-10" db="EMBL/GenBank/DDBJ databases">
        <title>Geobacillus stearothermophilus in processing lines of powdered infant formula.</title>
        <authorList>
            <person name="Rhee M.S."/>
            <person name="Choi I.-G."/>
            <person name="Cho T.J."/>
            <person name="Park B."/>
        </authorList>
    </citation>
    <scope>NUCLEOTIDE SEQUENCE [LARGE SCALE GENOMIC DNA]</scope>
    <source>
        <strain evidence="3 5">FHS-PPGT130</strain>
    </source>
</reference>
<dbReference type="OrthoDB" id="2966590at2"/>
<evidence type="ECO:0000313" key="2">
    <source>
        <dbReference type="EMBL" id="KYD27256.1"/>
    </source>
</evidence>
<evidence type="ECO:0000313" key="3">
    <source>
        <dbReference type="EMBL" id="RLQ14865.1"/>
    </source>
</evidence>
<proteinExistence type="predicted"/>